<dbReference type="Pfam" id="PF01693">
    <property type="entry name" value="Cauli_VI"/>
    <property type="match status" value="1"/>
</dbReference>
<organism evidence="2 3">
    <name type="scientific">Candolleomyces aberdarensis</name>
    <dbReference type="NCBI Taxonomy" id="2316362"/>
    <lineage>
        <taxon>Eukaryota</taxon>
        <taxon>Fungi</taxon>
        <taxon>Dikarya</taxon>
        <taxon>Basidiomycota</taxon>
        <taxon>Agaricomycotina</taxon>
        <taxon>Agaricomycetes</taxon>
        <taxon>Agaricomycetidae</taxon>
        <taxon>Agaricales</taxon>
        <taxon>Agaricineae</taxon>
        <taxon>Psathyrellaceae</taxon>
        <taxon>Candolleomyces</taxon>
    </lineage>
</organism>
<dbReference type="InterPro" id="IPR011320">
    <property type="entry name" value="RNase_H1_N"/>
</dbReference>
<accession>A0A4Q2DIK6</accession>
<reference evidence="2 3" key="1">
    <citation type="submission" date="2019-01" db="EMBL/GenBank/DDBJ databases">
        <title>Draft genome sequence of Psathyrella aberdarensis IHI B618.</title>
        <authorList>
            <person name="Buettner E."/>
            <person name="Kellner H."/>
        </authorList>
    </citation>
    <scope>NUCLEOTIDE SEQUENCE [LARGE SCALE GENOMIC DNA]</scope>
    <source>
        <strain evidence="2 3">IHI B618</strain>
    </source>
</reference>
<dbReference type="InterPro" id="IPR037056">
    <property type="entry name" value="RNase_H1_N_sf"/>
</dbReference>
<dbReference type="Proteomes" id="UP000290288">
    <property type="component" value="Unassembled WGS sequence"/>
</dbReference>
<keyword evidence="3" id="KW-1185">Reference proteome</keyword>
<dbReference type="STRING" id="2316362.A0A4Q2DIK6"/>
<feature type="domain" description="Ribonuclease H1 N-terminal" evidence="1">
    <location>
        <begin position="188"/>
        <end position="227"/>
    </location>
</feature>
<proteinExistence type="predicted"/>
<dbReference type="OrthoDB" id="3270804at2759"/>
<protein>
    <recommendedName>
        <fullName evidence="1">Ribonuclease H1 N-terminal domain-containing protein</fullName>
    </recommendedName>
</protein>
<dbReference type="AlphaFoldDB" id="A0A4Q2DIK6"/>
<dbReference type="Gene3D" id="3.40.970.10">
    <property type="entry name" value="Ribonuclease H1, N-terminal domain"/>
    <property type="match status" value="1"/>
</dbReference>
<evidence type="ECO:0000259" key="1">
    <source>
        <dbReference type="Pfam" id="PF01693"/>
    </source>
</evidence>
<dbReference type="InterPro" id="IPR009027">
    <property type="entry name" value="Ribosomal_bL9/RNase_H1_N"/>
</dbReference>
<evidence type="ECO:0000313" key="2">
    <source>
        <dbReference type="EMBL" id="RXW19002.1"/>
    </source>
</evidence>
<name>A0A4Q2DIK6_9AGAR</name>
<dbReference type="SUPFAM" id="SSF55658">
    <property type="entry name" value="L9 N-domain-like"/>
    <property type="match status" value="1"/>
</dbReference>
<gene>
    <name evidence="2" type="ORF">EST38_g6846</name>
</gene>
<sequence>MSDLNKLLGPVTLVQLLEILQEMGIVMSSLPDSPVLKPAPAPAPACAAPVSEPAPLPESILSPAPSAPAPTAPSRPNEAVFAGLLLALSQMGINNANATPLATFSSALSTLASGSHCQALAATAHFEGGGVDVSISPAPILPVSLFAGGLNKGKGKETAPLPEGDAPSGFMCARCRKHILPHPSEDLWYIVTIGLEVGVFQGWQSVLPFVSGVSGACYKKHLSKEAAHIAFAKALAASKVFQV</sequence>
<dbReference type="EMBL" id="SDEE01000227">
    <property type="protein sequence ID" value="RXW19002.1"/>
    <property type="molecule type" value="Genomic_DNA"/>
</dbReference>
<evidence type="ECO:0000313" key="3">
    <source>
        <dbReference type="Proteomes" id="UP000290288"/>
    </source>
</evidence>
<comment type="caution">
    <text evidence="2">The sequence shown here is derived from an EMBL/GenBank/DDBJ whole genome shotgun (WGS) entry which is preliminary data.</text>
</comment>